<evidence type="ECO:0000313" key="2">
    <source>
        <dbReference type="Proteomes" id="UP000000377"/>
    </source>
</evidence>
<dbReference type="RefSeq" id="WP_014182387.1">
    <property type="nucleotide sequence ID" value="NC_016582.1"/>
</dbReference>
<organism evidence="1 2">
    <name type="scientific">Streptomyces bingchenggensis (strain BCW-1)</name>
    <dbReference type="NCBI Taxonomy" id="749414"/>
    <lineage>
        <taxon>Bacteria</taxon>
        <taxon>Bacillati</taxon>
        <taxon>Actinomycetota</taxon>
        <taxon>Actinomycetes</taxon>
        <taxon>Kitasatosporales</taxon>
        <taxon>Streptomycetaceae</taxon>
        <taxon>Streptomyces</taxon>
    </lineage>
</organism>
<gene>
    <name evidence="1" type="ordered locus">SBI_09822</name>
</gene>
<name>D7CD98_STRBB</name>
<accession>D7CD98</accession>
<dbReference type="eggNOG" id="ENOG5031W6M">
    <property type="taxonomic scope" value="Bacteria"/>
</dbReference>
<protein>
    <submittedName>
        <fullName evidence="1">Uncharacterized protein</fullName>
    </submittedName>
</protein>
<dbReference type="KEGG" id="sbh:SBI_09822"/>
<keyword evidence="2" id="KW-1185">Reference proteome</keyword>
<proteinExistence type="predicted"/>
<reference evidence="1 2" key="1">
    <citation type="journal article" date="2010" name="J. Bacteriol.">
        <title>Genome sequence of the milbemycin-producing bacterium Streptomyces bingchenggensis.</title>
        <authorList>
            <person name="Wang X.J."/>
            <person name="Yan Y.J."/>
            <person name="Zhang B."/>
            <person name="An J."/>
            <person name="Wang J.J."/>
            <person name="Tian J."/>
            <person name="Jiang L."/>
            <person name="Chen Y.H."/>
            <person name="Huang S.X."/>
            <person name="Yin M."/>
            <person name="Zhang J."/>
            <person name="Gao A.L."/>
            <person name="Liu C.X."/>
            <person name="Zhu Z.X."/>
            <person name="Xiang W.S."/>
        </authorList>
    </citation>
    <scope>NUCLEOTIDE SEQUENCE [LARGE SCALE GENOMIC DNA]</scope>
    <source>
        <strain evidence="1 2">BCW-1</strain>
    </source>
</reference>
<dbReference type="HOGENOM" id="CLU_3048290_0_0_11"/>
<evidence type="ECO:0000313" key="1">
    <source>
        <dbReference type="EMBL" id="ADI12940.1"/>
    </source>
</evidence>
<dbReference type="EMBL" id="CP002047">
    <property type="protein sequence ID" value="ADI12940.1"/>
    <property type="molecule type" value="Genomic_DNA"/>
</dbReference>
<dbReference type="Proteomes" id="UP000000377">
    <property type="component" value="Chromosome"/>
</dbReference>
<dbReference type="PATRIC" id="fig|749414.3.peg.10116"/>
<dbReference type="AlphaFoldDB" id="D7CD98"/>
<sequence>MDDWTVKPKSGFCLITDQGNVVRPEITRFVGGGPDLIWDPPERIEFAATMWQAS</sequence>